<keyword evidence="5" id="KW-1185">Reference proteome</keyword>
<dbReference type="AlphaFoldDB" id="A0A1R0GVI1"/>
<sequence length="1235" mass="137968">MTNEKNPPKLSSYGRIEEPFKELDEYTSLSAQLFSSFVNFQLSNPEARQNLSPKLIDLCLKYPADKSFDPVKACKLLGIILSRYQENPVLLDKHIEDMVRFPIELLQTYIISHVNSQILSQDSNITHSCDSDSQSQLENLDPSLECLFNLLIEIAKVRTFKKILKFFSSDAEALEPVLYFFIQISHLSTKIKYSNVRIVLLQWLSLLANIPLQLAVIDGLAICSLPNLSQFSIFDTPFPISTTKSLAYNLVSVSLSRCFYGAGNESSAASRLFSQLIKRKDVASSYLLPSFDYLISVLEKFTNSLTIKEKPIEVYQINNILTCLSNFFDVLGLIITESNTEEISSRIDKIWILQKNIIANNSDPKNLSPVSNKLLSKTSQRISILYLQKFQINDTNQKTIESIVSFLLDTLTNSKETITRWSAVKGISKICKFSDSLEFTDNVVSYLISNLNDTIKTPNVPAPNHQITDWWEFADLSMANDSIWHGTILCLAELVRLKIIHSVATLNSTIPFLLIALKYENLRGSYLIGDNVRDAACYFAWCLARLDLSSFVQQLLESQTSPSDDGIFPAENSSSVSIDLSNLEFLISCLGKDLVSVMLFDREVHVRRAASAAFQEFVGRQKSIISSSGAVSSMPTNLSSPDKKHEKSDEIHLSFDHGISILLLADFYSVGNLHLIPEIAGKISAFQVYRQSLISHLTRKSLLQPNKLLQSIAEKSLALVISENFVTDPSLVEVLFSNVLPKLLDSSNRPELSVRVGSILGIKSLFLNSEPLALISDSFKSDTLISKSIEDVLNMPKRINPVFLKGLVGSDDMLLSLCELCKILASNSYIDFLPHLNTWISGVFFVAFTKDNHILQSQAAVLLSDIVSLYPDHFYEDREFVSQLKYNSSSGQIIAKNGFTLALGCVGCFGDVELLKSVIDTILATVIIQGNSDKPNIKDVSATPQRIELVRDAAISLGNLIYNFSVNQEIPQDILITNIGVLLEYGLSNYRTDHRGDVGSWVRLACMSSLCQIVDSNKKLFESPNTTATFELLAAKTLEMCISLQSNLRSQAGKLLNSLLLSNPIILNRLFKESLENDPISMNLYLSISDIGSMLYSEYPRLDPPIEYISTGKVFNEFIKILELKTLPRAIAKFLMRGVVSAVGNISETVSQAASSAILSTLRSFETCTMDDETDTIQGSCMERPDYKNRLLEIFVELFRESMSVKAADYSRINIACTRTVDLFINEDIFTDSKM</sequence>
<proteinExistence type="predicted"/>
<reference evidence="4 5" key="1">
    <citation type="journal article" date="2016" name="Mol. Biol. Evol.">
        <title>Genome-Wide Survey of Gut Fungi (Harpellales) Reveals the First Horizontally Transferred Ubiquitin Gene from a Mosquito Host.</title>
        <authorList>
            <person name="Wang Y."/>
            <person name="White M.M."/>
            <person name="Kvist S."/>
            <person name="Moncalvo J.M."/>
        </authorList>
    </citation>
    <scope>NUCLEOTIDE SEQUENCE [LARGE SCALE GENOMIC DNA]</scope>
    <source>
        <strain evidence="4 5">ALG-7-W6</strain>
    </source>
</reference>
<dbReference type="InterPro" id="IPR058033">
    <property type="entry name" value="ARM_TBCD_2nd"/>
</dbReference>
<dbReference type="OrthoDB" id="10253476at2759"/>
<keyword evidence="1" id="KW-0143">Chaperone</keyword>
<dbReference type="InterPro" id="IPR022577">
    <property type="entry name" value="TBCD_C"/>
</dbReference>
<dbReference type="InterPro" id="IPR016024">
    <property type="entry name" value="ARM-type_fold"/>
</dbReference>
<organism evidence="4 5">
    <name type="scientific">Smittium mucronatum</name>
    <dbReference type="NCBI Taxonomy" id="133383"/>
    <lineage>
        <taxon>Eukaryota</taxon>
        <taxon>Fungi</taxon>
        <taxon>Fungi incertae sedis</taxon>
        <taxon>Zoopagomycota</taxon>
        <taxon>Kickxellomycotina</taxon>
        <taxon>Harpellomycetes</taxon>
        <taxon>Harpellales</taxon>
        <taxon>Legeriomycetaceae</taxon>
        <taxon>Smittium</taxon>
    </lineage>
</organism>
<evidence type="ECO:0000259" key="2">
    <source>
        <dbReference type="Pfam" id="PF12612"/>
    </source>
</evidence>
<dbReference type="Pfam" id="PF12612">
    <property type="entry name" value="TFCD_C"/>
    <property type="match status" value="1"/>
</dbReference>
<evidence type="ECO:0000313" key="5">
    <source>
        <dbReference type="Proteomes" id="UP000187455"/>
    </source>
</evidence>
<dbReference type="Pfam" id="PF23579">
    <property type="entry name" value="ARM_TBCD"/>
    <property type="match status" value="1"/>
</dbReference>
<gene>
    <name evidence="4" type="ORF">AYI68_g5023</name>
</gene>
<evidence type="ECO:0000256" key="1">
    <source>
        <dbReference type="ARBA" id="ARBA00023186"/>
    </source>
</evidence>
<feature type="domain" description="Tubulin-folding cofactor D C-terminal" evidence="2">
    <location>
        <begin position="1047"/>
        <end position="1177"/>
    </location>
</feature>
<feature type="domain" description="Tubulin-folding cofactor D ARM repeats" evidence="3">
    <location>
        <begin position="479"/>
        <end position="546"/>
    </location>
</feature>
<dbReference type="Proteomes" id="UP000187455">
    <property type="component" value="Unassembled WGS sequence"/>
</dbReference>
<dbReference type="GO" id="GO:0048487">
    <property type="term" value="F:beta-tubulin binding"/>
    <property type="evidence" value="ECO:0007669"/>
    <property type="project" value="InterPro"/>
</dbReference>
<dbReference type="GO" id="GO:0007023">
    <property type="term" value="P:post-chaperonin tubulin folding pathway"/>
    <property type="evidence" value="ECO:0007669"/>
    <property type="project" value="InterPro"/>
</dbReference>
<dbReference type="EMBL" id="LSSL01003036">
    <property type="protein sequence ID" value="OLY80875.1"/>
    <property type="molecule type" value="Genomic_DNA"/>
</dbReference>
<dbReference type="GO" id="GO:0005096">
    <property type="term" value="F:GTPase activator activity"/>
    <property type="evidence" value="ECO:0007669"/>
    <property type="project" value="InterPro"/>
</dbReference>
<dbReference type="PANTHER" id="PTHR12658:SF0">
    <property type="entry name" value="TUBULIN-SPECIFIC CHAPERONE D"/>
    <property type="match status" value="1"/>
</dbReference>
<dbReference type="GO" id="GO:0007021">
    <property type="term" value="P:tubulin complex assembly"/>
    <property type="evidence" value="ECO:0007669"/>
    <property type="project" value="InterPro"/>
</dbReference>
<dbReference type="STRING" id="133383.A0A1R0GVI1"/>
<dbReference type="SUPFAM" id="SSF48371">
    <property type="entry name" value="ARM repeat"/>
    <property type="match status" value="1"/>
</dbReference>
<accession>A0A1R0GVI1</accession>
<dbReference type="PANTHER" id="PTHR12658">
    <property type="entry name" value="BETA-TUBULIN COFACTOR D"/>
    <property type="match status" value="1"/>
</dbReference>
<dbReference type="GO" id="GO:0000226">
    <property type="term" value="P:microtubule cytoskeleton organization"/>
    <property type="evidence" value="ECO:0007669"/>
    <property type="project" value="TreeGrafter"/>
</dbReference>
<name>A0A1R0GVI1_9FUNG</name>
<feature type="domain" description="Tubulin-folding cofactor D ARM repeats" evidence="3">
    <location>
        <begin position="581"/>
        <end position="624"/>
    </location>
</feature>
<evidence type="ECO:0000313" key="4">
    <source>
        <dbReference type="EMBL" id="OLY80875.1"/>
    </source>
</evidence>
<dbReference type="Pfam" id="PF25767">
    <property type="entry name" value="ARM_TBCD_2nd"/>
    <property type="match status" value="2"/>
</dbReference>
<comment type="caution">
    <text evidence="4">The sequence shown here is derived from an EMBL/GenBank/DDBJ whole genome shotgun (WGS) entry which is preliminary data.</text>
</comment>
<evidence type="ECO:0000259" key="3">
    <source>
        <dbReference type="Pfam" id="PF25767"/>
    </source>
</evidence>
<protein>
    <submittedName>
        <fullName evidence="4">Tubulin-specific chaperone D</fullName>
    </submittedName>
</protein>
<dbReference type="InterPro" id="IPR033162">
    <property type="entry name" value="TBCD"/>
</dbReference>